<protein>
    <submittedName>
        <fullName evidence="1">Uncharacterized protein</fullName>
    </submittedName>
</protein>
<name>A0A3A8Q9Q8_9BACT</name>
<organism evidence="1 2">
    <name type="scientific">Corallococcus aberystwythensis</name>
    <dbReference type="NCBI Taxonomy" id="2316722"/>
    <lineage>
        <taxon>Bacteria</taxon>
        <taxon>Pseudomonadati</taxon>
        <taxon>Myxococcota</taxon>
        <taxon>Myxococcia</taxon>
        <taxon>Myxococcales</taxon>
        <taxon>Cystobacterineae</taxon>
        <taxon>Myxococcaceae</taxon>
        <taxon>Corallococcus</taxon>
    </lineage>
</organism>
<evidence type="ECO:0000313" key="1">
    <source>
        <dbReference type="EMBL" id="RKH64301.1"/>
    </source>
</evidence>
<accession>A0A3A8Q9Q8</accession>
<evidence type="ECO:0000313" key="2">
    <source>
        <dbReference type="Proteomes" id="UP000267003"/>
    </source>
</evidence>
<gene>
    <name evidence="1" type="ORF">D7W81_18880</name>
</gene>
<proteinExistence type="predicted"/>
<reference evidence="2" key="1">
    <citation type="submission" date="2018-09" db="EMBL/GenBank/DDBJ databases">
        <authorList>
            <person name="Livingstone P.G."/>
            <person name="Whitworth D.E."/>
        </authorList>
    </citation>
    <scope>NUCLEOTIDE SEQUENCE [LARGE SCALE GENOMIC DNA]</scope>
    <source>
        <strain evidence="2">AB050A</strain>
    </source>
</reference>
<keyword evidence="2" id="KW-1185">Reference proteome</keyword>
<sequence>MKHNYMAKLSVALGGSAKVYGAPPGMGANLRAVPAGKKTFNYMYVDGTIYKREYDFLKSALGLVPDDTG</sequence>
<dbReference type="Proteomes" id="UP000267003">
    <property type="component" value="Unassembled WGS sequence"/>
</dbReference>
<dbReference type="AlphaFoldDB" id="A0A3A8Q9Q8"/>
<dbReference type="EMBL" id="RAWK01000107">
    <property type="protein sequence ID" value="RKH64301.1"/>
    <property type="molecule type" value="Genomic_DNA"/>
</dbReference>
<comment type="caution">
    <text evidence="1">The sequence shown here is derived from an EMBL/GenBank/DDBJ whole genome shotgun (WGS) entry which is preliminary data.</text>
</comment>